<dbReference type="EMBL" id="GL945428">
    <property type="protein sequence ID" value="EGO30748.1"/>
    <property type="molecule type" value="Genomic_DNA"/>
</dbReference>
<protein>
    <submittedName>
        <fullName evidence="1">Uncharacterized protein</fullName>
    </submittedName>
</protein>
<evidence type="ECO:0000313" key="1">
    <source>
        <dbReference type="EMBL" id="EGO30748.1"/>
    </source>
</evidence>
<accession>F8ND04</accession>
<dbReference type="Proteomes" id="UP000008064">
    <property type="component" value="Unassembled WGS sequence"/>
</dbReference>
<sequence length="122" mass="13644">MSNAAMPRKMLEKEFNIRFVSSSPYTSPMELIKAVQNSISDTANTGVIIWDCKYDEEVMLMPYNLFVAGNNPMQPEECSHAGLKCNYFCQTCKVGGTQVEKKSDQGNQKIGVSTKMGLRSQF</sequence>
<dbReference type="GeneID" id="18813986"/>
<gene>
    <name evidence="1" type="ORF">SERLADRAFT_432371</name>
</gene>
<dbReference type="RefSeq" id="XP_007312632.1">
    <property type="nucleotide sequence ID" value="XM_007312570.1"/>
</dbReference>
<dbReference type="KEGG" id="sla:SERLADRAFT_432371"/>
<proteinExistence type="predicted"/>
<dbReference type="AlphaFoldDB" id="F8ND04"/>
<organism>
    <name type="scientific">Serpula lacrymans var. lacrymans (strain S7.9)</name>
    <name type="common">Dry rot fungus</name>
    <dbReference type="NCBI Taxonomy" id="578457"/>
    <lineage>
        <taxon>Eukaryota</taxon>
        <taxon>Fungi</taxon>
        <taxon>Dikarya</taxon>
        <taxon>Basidiomycota</taxon>
        <taxon>Agaricomycotina</taxon>
        <taxon>Agaricomycetes</taxon>
        <taxon>Agaricomycetidae</taxon>
        <taxon>Boletales</taxon>
        <taxon>Coniophorineae</taxon>
        <taxon>Serpulaceae</taxon>
        <taxon>Serpula</taxon>
    </lineage>
</organism>
<reference evidence="1" key="1">
    <citation type="submission" date="2011-04" db="EMBL/GenBank/DDBJ databases">
        <title>Evolution of plant cell wall degrading machinery underlies the functional diversity of forest fungi.</title>
        <authorList>
            <consortium name="US DOE Joint Genome Institute (JGI-PGF)"/>
            <person name="Eastwood D.C."/>
            <person name="Floudas D."/>
            <person name="Binder M."/>
            <person name="Majcherczyk A."/>
            <person name="Schneider P."/>
            <person name="Aerts A."/>
            <person name="Asiegbu F.O."/>
            <person name="Baker S.E."/>
            <person name="Barry K."/>
            <person name="Bendiksby M."/>
            <person name="Blumentritt M."/>
            <person name="Coutinho P.M."/>
            <person name="Cullen D."/>
            <person name="Cullen D."/>
            <person name="Gathman A."/>
            <person name="Goodell B."/>
            <person name="Henrissat B."/>
            <person name="Ihrmark K."/>
            <person name="Kauserud H."/>
            <person name="Kohler A."/>
            <person name="LaButti K."/>
            <person name="Lapidus A."/>
            <person name="Lavin J.L."/>
            <person name="Lee Y.-H."/>
            <person name="Lindquist E."/>
            <person name="Lilly W."/>
            <person name="Lucas S."/>
            <person name="Morin E."/>
            <person name="Murat C."/>
            <person name="Oguiza J.A."/>
            <person name="Park J."/>
            <person name="Pisabarro A.G."/>
            <person name="Riley R."/>
            <person name="Rosling A."/>
            <person name="Salamov A."/>
            <person name="Schmidt O."/>
            <person name="Schmutz J."/>
            <person name="Skrede I."/>
            <person name="Stenlid J."/>
            <person name="Wiebenga A."/>
            <person name="Xie X."/>
            <person name="Kues U."/>
            <person name="Hibbett D.S."/>
            <person name="Hoffmeister D."/>
            <person name="Hogberg N."/>
            <person name="Martin F."/>
            <person name="Grigoriev I.V."/>
            <person name="Watkinson S.C."/>
        </authorList>
    </citation>
    <scope>NUCLEOTIDE SEQUENCE</scope>
    <source>
        <strain evidence="1">S7.9</strain>
    </source>
</reference>
<dbReference type="HOGENOM" id="CLU_2028144_0_0_1"/>
<dbReference type="OrthoDB" id="2681403at2759"/>
<name>F8ND04_SERL9</name>